<evidence type="ECO:0000313" key="12">
    <source>
        <dbReference type="EMBL" id="MBC3803125.1"/>
    </source>
</evidence>
<keyword evidence="6 7" id="KW-0275">Fatty acid biosynthesis</keyword>
<gene>
    <name evidence="7 12" type="primary">acpP</name>
    <name evidence="12" type="ORF">GH808_01530</name>
</gene>
<evidence type="ECO:0000256" key="4">
    <source>
        <dbReference type="ARBA" id="ARBA00022832"/>
    </source>
</evidence>
<dbReference type="Gene3D" id="1.10.1200.10">
    <property type="entry name" value="ACP-like"/>
    <property type="match status" value="1"/>
</dbReference>
<evidence type="ECO:0000256" key="5">
    <source>
        <dbReference type="ARBA" id="ARBA00023098"/>
    </source>
</evidence>
<comment type="caution">
    <text evidence="12">The sequence shown here is derived from an EMBL/GenBank/DDBJ whole genome shotgun (WGS) entry which is preliminary data.</text>
</comment>
<evidence type="ECO:0000256" key="3">
    <source>
        <dbReference type="ARBA" id="ARBA00022553"/>
    </source>
</evidence>
<comment type="subcellular location">
    <subcellularLocation>
        <location evidence="7">Cytoplasm</location>
    </subcellularLocation>
</comment>
<comment type="pathway">
    <text evidence="7 9">Lipid metabolism; fatty acid biosynthesis.</text>
</comment>
<comment type="PTM">
    <text evidence="9">4'-phosphopantetheine is transferred from CoA to a specific serine of apo-ACP by acpS.</text>
</comment>
<proteinExistence type="inferred from homology"/>
<evidence type="ECO:0000256" key="2">
    <source>
        <dbReference type="ARBA" id="ARBA00022516"/>
    </source>
</evidence>
<dbReference type="RefSeq" id="WP_186841049.1">
    <property type="nucleotide sequence ID" value="NZ_WJBC01000002.1"/>
</dbReference>
<dbReference type="PROSITE" id="PS50883">
    <property type="entry name" value="EAL"/>
    <property type="match status" value="1"/>
</dbReference>
<dbReference type="EMBL" id="WJBC01000002">
    <property type="protein sequence ID" value="MBC3803125.1"/>
    <property type="molecule type" value="Genomic_DNA"/>
</dbReference>
<dbReference type="NCBIfam" id="NF002148">
    <property type="entry name" value="PRK00982.1-2"/>
    <property type="match status" value="1"/>
</dbReference>
<evidence type="ECO:0000259" key="10">
    <source>
        <dbReference type="PROSITE" id="PS50075"/>
    </source>
</evidence>
<protein>
    <recommendedName>
        <fullName evidence="7 8">Acyl carrier protein</fullName>
        <shortName evidence="7">ACP</shortName>
    </recommendedName>
</protein>
<comment type="PTM">
    <text evidence="7">4'-phosphopantetheine is transferred from CoA to a specific serine of apo-ACP by AcpS. This modification is essential for activity because fatty acids are bound in thioester linkage to the sulfhydryl of the prosthetic group.</text>
</comment>
<keyword evidence="13" id="KW-1185">Reference proteome</keyword>
<name>A0ABR6WRX4_9FIRM</name>
<dbReference type="HAMAP" id="MF_01217">
    <property type="entry name" value="Acyl_carrier"/>
    <property type="match status" value="1"/>
</dbReference>
<evidence type="ECO:0000256" key="8">
    <source>
        <dbReference type="NCBIfam" id="TIGR00517"/>
    </source>
</evidence>
<dbReference type="PANTHER" id="PTHR20863">
    <property type="entry name" value="ACYL CARRIER PROTEIN"/>
    <property type="match status" value="1"/>
</dbReference>
<comment type="similarity">
    <text evidence="7">Belongs to the acyl carrier protein (ACP) family.</text>
</comment>
<dbReference type="Pfam" id="PF00550">
    <property type="entry name" value="PP-binding"/>
    <property type="match status" value="1"/>
</dbReference>
<dbReference type="InterPro" id="IPR001633">
    <property type="entry name" value="EAL_dom"/>
</dbReference>
<dbReference type="NCBIfam" id="TIGR00517">
    <property type="entry name" value="acyl_carrier"/>
    <property type="match status" value="1"/>
</dbReference>
<dbReference type="SUPFAM" id="SSF47336">
    <property type="entry name" value="ACP-like"/>
    <property type="match status" value="1"/>
</dbReference>
<feature type="modified residue" description="O-(pantetheine 4'-phosphoryl)serine" evidence="7">
    <location>
        <position position="37"/>
    </location>
</feature>
<keyword evidence="3 7" id="KW-0597">Phosphoprotein</keyword>
<keyword evidence="1 7" id="KW-0596">Phosphopantetheine</keyword>
<dbReference type="InterPro" id="IPR003231">
    <property type="entry name" value="ACP"/>
</dbReference>
<dbReference type="PANTHER" id="PTHR20863:SF76">
    <property type="entry name" value="CARRIER DOMAIN-CONTAINING PROTEIN"/>
    <property type="match status" value="1"/>
</dbReference>
<evidence type="ECO:0000256" key="1">
    <source>
        <dbReference type="ARBA" id="ARBA00022450"/>
    </source>
</evidence>
<accession>A0ABR6WRX4</accession>
<keyword evidence="7" id="KW-0963">Cytoplasm</keyword>
<evidence type="ECO:0000256" key="7">
    <source>
        <dbReference type="HAMAP-Rule" id="MF_01217"/>
    </source>
</evidence>
<dbReference type="PROSITE" id="PS50075">
    <property type="entry name" value="CARRIER"/>
    <property type="match status" value="1"/>
</dbReference>
<keyword evidence="5 7" id="KW-0443">Lipid metabolism</keyword>
<feature type="domain" description="Carrier" evidence="10">
    <location>
        <begin position="2"/>
        <end position="74"/>
    </location>
</feature>
<keyword evidence="2 7" id="KW-0444">Lipid biosynthesis</keyword>
<feature type="domain" description="EAL" evidence="11">
    <location>
        <begin position="1"/>
        <end position="74"/>
    </location>
</feature>
<dbReference type="NCBIfam" id="NF002150">
    <property type="entry name" value="PRK00982.1-4"/>
    <property type="match status" value="1"/>
</dbReference>
<evidence type="ECO:0000313" key="13">
    <source>
        <dbReference type="Proteomes" id="UP000603234"/>
    </source>
</evidence>
<dbReference type="InterPro" id="IPR036736">
    <property type="entry name" value="ACP-like_sf"/>
</dbReference>
<dbReference type="Proteomes" id="UP000603234">
    <property type="component" value="Unassembled WGS sequence"/>
</dbReference>
<sequence>MDERFLKVTAIISEQLDVDIDKITLETSLIDDLEADSLDIVELIMAFEDEFGTKVDEDALEDIQTVGDILNAIS</sequence>
<reference evidence="12 13" key="1">
    <citation type="journal article" date="2020" name="mSystems">
        <title>Defining Genomic and Predicted Metabolic Features of the Acetobacterium Genus.</title>
        <authorList>
            <person name="Ross D.E."/>
            <person name="Marshall C.W."/>
            <person name="Gulliver D."/>
            <person name="May H.D."/>
            <person name="Norman R.S."/>
        </authorList>
    </citation>
    <scope>NUCLEOTIDE SEQUENCE [LARGE SCALE GENOMIC DNA]</scope>
    <source>
        <strain evidence="12 13">DSM 8238</strain>
    </source>
</reference>
<evidence type="ECO:0000256" key="6">
    <source>
        <dbReference type="ARBA" id="ARBA00023160"/>
    </source>
</evidence>
<evidence type="ECO:0000256" key="9">
    <source>
        <dbReference type="RuleBase" id="RU003545"/>
    </source>
</evidence>
<evidence type="ECO:0000259" key="11">
    <source>
        <dbReference type="PROSITE" id="PS50883"/>
    </source>
</evidence>
<keyword evidence="4 7" id="KW-0276">Fatty acid metabolism</keyword>
<comment type="function">
    <text evidence="7 9">Carrier of the growing fatty acid chain in fatty acid biosynthesis.</text>
</comment>
<organism evidence="12 13">
    <name type="scientific">Acetobacterium fimetarium</name>
    <dbReference type="NCBI Taxonomy" id="52691"/>
    <lineage>
        <taxon>Bacteria</taxon>
        <taxon>Bacillati</taxon>
        <taxon>Bacillota</taxon>
        <taxon>Clostridia</taxon>
        <taxon>Eubacteriales</taxon>
        <taxon>Eubacteriaceae</taxon>
        <taxon>Acetobacterium</taxon>
    </lineage>
</organism>
<dbReference type="InterPro" id="IPR009081">
    <property type="entry name" value="PP-bd_ACP"/>
</dbReference>